<feature type="non-terminal residue" evidence="1">
    <location>
        <position position="1"/>
    </location>
</feature>
<dbReference type="EMBL" id="CAJVCH010089997">
    <property type="protein sequence ID" value="CAG7722507.1"/>
    <property type="molecule type" value="Genomic_DNA"/>
</dbReference>
<dbReference type="AlphaFoldDB" id="A0A8J2NQZ8"/>
<comment type="caution">
    <text evidence="1">The sequence shown here is derived from an EMBL/GenBank/DDBJ whole genome shotgun (WGS) entry which is preliminary data.</text>
</comment>
<proteinExistence type="predicted"/>
<organism evidence="1 2">
    <name type="scientific">Allacma fusca</name>
    <dbReference type="NCBI Taxonomy" id="39272"/>
    <lineage>
        <taxon>Eukaryota</taxon>
        <taxon>Metazoa</taxon>
        <taxon>Ecdysozoa</taxon>
        <taxon>Arthropoda</taxon>
        <taxon>Hexapoda</taxon>
        <taxon>Collembola</taxon>
        <taxon>Symphypleona</taxon>
        <taxon>Sminthuridae</taxon>
        <taxon>Allacma</taxon>
    </lineage>
</organism>
<gene>
    <name evidence="1" type="ORF">AFUS01_LOCUS11638</name>
</gene>
<protein>
    <submittedName>
        <fullName evidence="1">Uncharacterized protein</fullName>
    </submittedName>
</protein>
<dbReference type="Proteomes" id="UP000708208">
    <property type="component" value="Unassembled WGS sequence"/>
</dbReference>
<accession>A0A8J2NQZ8</accession>
<reference evidence="1" key="1">
    <citation type="submission" date="2021-06" db="EMBL/GenBank/DDBJ databases">
        <authorList>
            <person name="Hodson N. C."/>
            <person name="Mongue J. A."/>
            <person name="Jaron S. K."/>
        </authorList>
    </citation>
    <scope>NUCLEOTIDE SEQUENCE</scope>
</reference>
<evidence type="ECO:0000313" key="2">
    <source>
        <dbReference type="Proteomes" id="UP000708208"/>
    </source>
</evidence>
<sequence>FWAISNGISLENVDYAVQLLRDSSPSVQLVVRRRVVLPQGENSTFKVTLTTKKRSDGSDEQNPG</sequence>
<keyword evidence="2" id="KW-1185">Reference proteome</keyword>
<evidence type="ECO:0000313" key="1">
    <source>
        <dbReference type="EMBL" id="CAG7722507.1"/>
    </source>
</evidence>
<name>A0A8J2NQZ8_9HEXA</name>